<keyword evidence="1" id="KW-1133">Transmembrane helix</keyword>
<keyword evidence="1" id="KW-0472">Membrane</keyword>
<dbReference type="EMBL" id="GGEC01084158">
    <property type="protein sequence ID" value="MBX64642.1"/>
    <property type="molecule type" value="Transcribed_RNA"/>
</dbReference>
<sequence length="26" mass="2876">MAFLPPLAFSFDISLFFITLASLILS</sequence>
<proteinExistence type="predicted"/>
<accession>A0A2P2QCD3</accession>
<protein>
    <submittedName>
        <fullName evidence="2">Uncharacterized protein</fullName>
    </submittedName>
</protein>
<name>A0A2P2QCD3_RHIMU</name>
<dbReference type="AlphaFoldDB" id="A0A2P2QCD3"/>
<evidence type="ECO:0000313" key="2">
    <source>
        <dbReference type="EMBL" id="MBX64642.1"/>
    </source>
</evidence>
<evidence type="ECO:0000256" key="1">
    <source>
        <dbReference type="SAM" id="Phobius"/>
    </source>
</evidence>
<reference evidence="2" key="1">
    <citation type="submission" date="2018-02" db="EMBL/GenBank/DDBJ databases">
        <title>Rhizophora mucronata_Transcriptome.</title>
        <authorList>
            <person name="Meera S.P."/>
            <person name="Sreeshan A."/>
            <person name="Augustine A."/>
        </authorList>
    </citation>
    <scope>NUCLEOTIDE SEQUENCE</scope>
    <source>
        <tissue evidence="2">Leaf</tissue>
    </source>
</reference>
<feature type="transmembrane region" description="Helical" evidence="1">
    <location>
        <begin position="6"/>
        <end position="25"/>
    </location>
</feature>
<organism evidence="2">
    <name type="scientific">Rhizophora mucronata</name>
    <name type="common">Asiatic mangrove</name>
    <dbReference type="NCBI Taxonomy" id="61149"/>
    <lineage>
        <taxon>Eukaryota</taxon>
        <taxon>Viridiplantae</taxon>
        <taxon>Streptophyta</taxon>
        <taxon>Embryophyta</taxon>
        <taxon>Tracheophyta</taxon>
        <taxon>Spermatophyta</taxon>
        <taxon>Magnoliopsida</taxon>
        <taxon>eudicotyledons</taxon>
        <taxon>Gunneridae</taxon>
        <taxon>Pentapetalae</taxon>
        <taxon>rosids</taxon>
        <taxon>fabids</taxon>
        <taxon>Malpighiales</taxon>
        <taxon>Rhizophoraceae</taxon>
        <taxon>Rhizophora</taxon>
    </lineage>
</organism>
<keyword evidence="1" id="KW-0812">Transmembrane</keyword>